<name>A0A7G9KZA7_9SPHN</name>
<dbReference type="Pfam" id="PF01915">
    <property type="entry name" value="Glyco_hydro_3_C"/>
    <property type="match status" value="1"/>
</dbReference>
<dbReference type="PROSITE" id="PS51257">
    <property type="entry name" value="PROKAR_LIPOPROTEIN"/>
    <property type="match status" value="1"/>
</dbReference>
<dbReference type="Gene3D" id="2.60.120.430">
    <property type="entry name" value="Galactose-binding lectin"/>
    <property type="match status" value="1"/>
</dbReference>
<dbReference type="GO" id="GO:0008422">
    <property type="term" value="F:beta-glucosidase activity"/>
    <property type="evidence" value="ECO:0007669"/>
    <property type="project" value="TreeGrafter"/>
</dbReference>
<dbReference type="RefSeq" id="WP_187478662.1">
    <property type="nucleotide sequence ID" value="NZ_CP060697.1"/>
</dbReference>
<keyword evidence="7" id="KW-1185">Reference proteome</keyword>
<dbReference type="InterPro" id="IPR036962">
    <property type="entry name" value="Glyco_hydro_3_N_sf"/>
</dbReference>
<dbReference type="Gene3D" id="3.20.20.300">
    <property type="entry name" value="Glycoside hydrolase, family 3, N-terminal domain"/>
    <property type="match status" value="1"/>
</dbReference>
<dbReference type="Pfam" id="PF18559">
    <property type="entry name" value="Exop_C"/>
    <property type="match status" value="1"/>
</dbReference>
<evidence type="ECO:0000256" key="2">
    <source>
        <dbReference type="SAM" id="SignalP"/>
    </source>
</evidence>
<feature type="chain" id="PRO_5028864116" evidence="2">
    <location>
        <begin position="22"/>
        <end position="825"/>
    </location>
</feature>
<dbReference type="InterPro" id="IPR041443">
    <property type="entry name" value="Exop_C"/>
</dbReference>
<evidence type="ECO:0000256" key="1">
    <source>
        <dbReference type="ARBA" id="ARBA00022801"/>
    </source>
</evidence>
<dbReference type="PANTHER" id="PTHR30620">
    <property type="entry name" value="PERIPLASMIC BETA-GLUCOSIDASE-RELATED"/>
    <property type="match status" value="1"/>
</dbReference>
<dbReference type="InterPro" id="IPR036881">
    <property type="entry name" value="Glyco_hydro_3_C_sf"/>
</dbReference>
<feature type="domain" description="ExoP galactose-binding-like" evidence="5">
    <location>
        <begin position="694"/>
        <end position="791"/>
    </location>
</feature>
<dbReference type="PRINTS" id="PR00133">
    <property type="entry name" value="GLHYDRLASE3"/>
</dbReference>
<dbReference type="Gene3D" id="3.40.50.1700">
    <property type="entry name" value="Glycoside hydrolase family 3 C-terminal domain"/>
    <property type="match status" value="1"/>
</dbReference>
<dbReference type="GO" id="GO:0009251">
    <property type="term" value="P:glucan catabolic process"/>
    <property type="evidence" value="ECO:0007669"/>
    <property type="project" value="TreeGrafter"/>
</dbReference>
<dbReference type="InterPro" id="IPR017853">
    <property type="entry name" value="GH"/>
</dbReference>
<proteinExistence type="predicted"/>
<dbReference type="Pfam" id="PF00933">
    <property type="entry name" value="Glyco_hydro_3"/>
    <property type="match status" value="1"/>
</dbReference>
<dbReference type="PANTHER" id="PTHR30620:SF77">
    <property type="entry name" value="LYSOSOMAL BETA GLUCOSIDASE-LIKE"/>
    <property type="match status" value="1"/>
</dbReference>
<keyword evidence="1 6" id="KW-0378">Hydrolase</keyword>
<dbReference type="SUPFAM" id="SSF52279">
    <property type="entry name" value="Beta-D-glucan exohydrolase, C-terminal domain"/>
    <property type="match status" value="1"/>
</dbReference>
<dbReference type="EMBL" id="CP060697">
    <property type="protein sequence ID" value="QNM81706.1"/>
    <property type="molecule type" value="Genomic_DNA"/>
</dbReference>
<feature type="domain" description="Glycoside hydrolase family 3 C-terminal" evidence="4">
    <location>
        <begin position="441"/>
        <end position="629"/>
    </location>
</feature>
<evidence type="ECO:0000259" key="3">
    <source>
        <dbReference type="Pfam" id="PF00933"/>
    </source>
</evidence>
<dbReference type="Proteomes" id="UP000515861">
    <property type="component" value="Chromosome"/>
</dbReference>
<evidence type="ECO:0000313" key="6">
    <source>
        <dbReference type="EMBL" id="QNM81706.1"/>
    </source>
</evidence>
<accession>A0A7G9KZA7</accession>
<reference evidence="6 7" key="1">
    <citation type="submission" date="2020-08" db="EMBL/GenBank/DDBJ databases">
        <title>Sphingomonas sp. sand1-3 16S ribosomal RNA gene Genome sequencing and assembly.</title>
        <authorList>
            <person name="Kang M."/>
        </authorList>
    </citation>
    <scope>NUCLEOTIDE SEQUENCE [LARGE SCALE GENOMIC DNA]</scope>
    <source>
        <strain evidence="7">sand1-3</strain>
    </source>
</reference>
<dbReference type="InterPro" id="IPR001764">
    <property type="entry name" value="Glyco_hydro_3_N"/>
</dbReference>
<evidence type="ECO:0000259" key="5">
    <source>
        <dbReference type="Pfam" id="PF18559"/>
    </source>
</evidence>
<dbReference type="InterPro" id="IPR002772">
    <property type="entry name" value="Glyco_hydro_3_C"/>
</dbReference>
<evidence type="ECO:0000259" key="4">
    <source>
        <dbReference type="Pfam" id="PF01915"/>
    </source>
</evidence>
<feature type="signal peptide" evidence="2">
    <location>
        <begin position="1"/>
        <end position="21"/>
    </location>
</feature>
<sequence length="825" mass="85109">MSIGKSAALALLLATAGCSTTAPPPVAVVPAPVDAPAPVEAAAPAPTQAGVANPAAWPIAKSPAAITDAATEAKITALLQRMTVEQKVGQVIQGDISTINPSDLAAYPVGSILAGGNSGPYGNERASGADWAKLAAAFDAASRSAGAGVPVLFGIDAVHGHANVPSATVFPHNVGLGATHDTDLLRRIGEVTALEIGATGIPWTFAPTLAVPQDVRWGRAYEGYSSDPALVAAYSTAMVEGLQGKLISGQALAVDKVAATAKHFLADGGTADGKDQGDAKGSEAELVRIHAAGYKPAIDAGVLTVMVSFSSWQGVKHHGNKSLLTDVLRGPLGFEGLTVGDWNGHGQIPGCTTTDCPQALLAGLDLYMAPDSWKGLFDSTLAHVRDGTIPMARLEEAARRVIRVKYKLGLMDAQPVVRTNAANLGAPAHLALAREAAAKSLVLLKNQDSALPIRAGARVLVTGPGADSMAMQSGGWTISWQGSDVTKADFPNGQTVGGGIVAAVREAGGTAAMSADGSYRAKPDVAVVVFGEEPYAEFQGDRPNLDYTGEGLATIAKLKAAGIPVVSVFLSGRPMFVGPELAASDAFVAAWWPGSQGAGIADVLVSRRNGRPAREFSGTLSFAWPAGCEPGAATLFPLGFGGTYAQAPAVPALNTECALSKVSDEPGYVLFDRGLRQGVFATGGDTNLVDLAGAATNLNVTPFDIETQEDARRISWTGPMDLHFKVEPRDLPAGSALEMRYKVDNAPTAPVVLSAYCDGCEKVDLQSTFALAAGKGWRTSQVPLKCFATGKFPRLTIRSNGPFVLELQTLRIVPTSAQDTCTGPF</sequence>
<gene>
    <name evidence="6" type="ORF">H8M03_06395</name>
</gene>
<dbReference type="AlphaFoldDB" id="A0A7G9KZA7"/>
<organism evidence="6 7">
    <name type="scientific">Sphingomonas sabuli</name>
    <dbReference type="NCBI Taxonomy" id="2764186"/>
    <lineage>
        <taxon>Bacteria</taxon>
        <taxon>Pseudomonadati</taxon>
        <taxon>Pseudomonadota</taxon>
        <taxon>Alphaproteobacteria</taxon>
        <taxon>Sphingomonadales</taxon>
        <taxon>Sphingomonadaceae</taxon>
        <taxon>Sphingomonas</taxon>
    </lineage>
</organism>
<feature type="domain" description="Glycoside hydrolase family 3 N-terminal" evidence="3">
    <location>
        <begin position="83"/>
        <end position="404"/>
    </location>
</feature>
<dbReference type="SUPFAM" id="SSF51445">
    <property type="entry name" value="(Trans)glycosidases"/>
    <property type="match status" value="1"/>
</dbReference>
<dbReference type="KEGG" id="ssau:H8M03_06395"/>
<keyword evidence="2" id="KW-0732">Signal</keyword>
<protein>
    <submittedName>
        <fullName evidence="6">Glycoside hydrolase family 3 C-terminal domain-containing protein</fullName>
    </submittedName>
</protein>
<evidence type="ECO:0000313" key="7">
    <source>
        <dbReference type="Proteomes" id="UP000515861"/>
    </source>
</evidence>
<dbReference type="InterPro" id="IPR051915">
    <property type="entry name" value="Cellulose_Degrad_GH3"/>
</dbReference>